<evidence type="ECO:0000313" key="1">
    <source>
        <dbReference type="EMBL" id="OAT55334.1"/>
    </source>
</evidence>
<reference evidence="1 2" key="1">
    <citation type="submission" date="2016-04" db="EMBL/GenBank/DDBJ databases">
        <title>ATOL: Assembling a taxonomically balanced genome-scale reconstruction of the evolutionary history of the Enterobacteriaceae.</title>
        <authorList>
            <person name="Plunkett G.III."/>
            <person name="Neeno-Eckwall E.C."/>
            <person name="Glasner J.D."/>
            <person name="Perna N.T."/>
        </authorList>
    </citation>
    <scope>NUCLEOTIDE SEQUENCE [LARGE SCALE GENOMIC DNA]</scope>
    <source>
        <strain evidence="1 2">ATCC 51603</strain>
    </source>
</reference>
<gene>
    <name evidence="1" type="ORF">M989_01174</name>
</gene>
<accession>A0A1B7K5M9</accession>
<dbReference type="InterPro" id="IPR011008">
    <property type="entry name" value="Dimeric_a/b-barrel"/>
</dbReference>
<sequence length="111" mass="12658">MKDRIVEILQYTLKKDSGSDFHQIMHEVSVPLHTRNGIDVVAYGNSLQDADSYYLIRAFESEEQMKSVLDDFYASAGWRSGPREAIISRIEVSLKSVLTLPQIAVNELRKK</sequence>
<dbReference type="RefSeq" id="WP_042079569.1">
    <property type="nucleotide sequence ID" value="NZ_LXEU01000025.1"/>
</dbReference>
<protein>
    <submittedName>
        <fullName evidence="1">NIPSNAP family protein</fullName>
    </submittedName>
</protein>
<keyword evidence="2" id="KW-1185">Reference proteome</keyword>
<evidence type="ECO:0000313" key="2">
    <source>
        <dbReference type="Proteomes" id="UP000078386"/>
    </source>
</evidence>
<dbReference type="SUPFAM" id="SSF54909">
    <property type="entry name" value="Dimeric alpha+beta barrel"/>
    <property type="match status" value="1"/>
</dbReference>
<dbReference type="EMBL" id="LXEU01000025">
    <property type="protein sequence ID" value="OAT55334.1"/>
    <property type="molecule type" value="Genomic_DNA"/>
</dbReference>
<dbReference type="Proteomes" id="UP000078386">
    <property type="component" value="Unassembled WGS sequence"/>
</dbReference>
<comment type="caution">
    <text evidence="1">The sequence shown here is derived from an EMBL/GenBank/DDBJ whole genome shotgun (WGS) entry which is preliminary data.</text>
</comment>
<name>A0A1B7K5M9_9ENTR</name>
<organism evidence="1 2">
    <name type="scientific">Kluyvera georgiana ATCC 51603</name>
    <dbReference type="NCBI Taxonomy" id="1354264"/>
    <lineage>
        <taxon>Bacteria</taxon>
        <taxon>Pseudomonadati</taxon>
        <taxon>Pseudomonadota</taxon>
        <taxon>Gammaproteobacteria</taxon>
        <taxon>Enterobacterales</taxon>
        <taxon>Enterobacteriaceae</taxon>
        <taxon>Kluyvera</taxon>
    </lineage>
</organism>
<dbReference type="AlphaFoldDB" id="A0A1B7K5M9"/>
<proteinExistence type="predicted"/>
<dbReference type="Gene3D" id="3.30.70.100">
    <property type="match status" value="1"/>
</dbReference>
<dbReference type="PATRIC" id="fig|1354264.4.peg.1220"/>